<sequence length="281" mass="31062">MVIFECSFIRELKAFLCFDMAFIPCICVSLGSLCLTLAFAELLRLIIHASLKGGILKIALLEFVAAAELCGCGFELVIIADNYGISAYAICLFLLTIWWGTRWTDETACPYTHFEECLLGRMSSLETIVRTVAEIVGGLLVFKYIHFLWSIEFTETHVGRAHSASFNHCSSDLQVPVLYGALIEGVATMICRCTSKFLSDKKPHYASTIDSFVATSLVILAFDYSGGYYNPVLATGLKYGCKGHPLTDHILVYWIGASLGAIASIYIYPLFSDFNSKKIQS</sequence>
<dbReference type="OrthoDB" id="1580043at2759"/>
<keyword evidence="3" id="KW-0813">Transport</keyword>
<feature type="transmembrane region" description="Helical" evidence="8">
    <location>
        <begin position="20"/>
        <end position="43"/>
    </location>
</feature>
<comment type="similarity">
    <text evidence="2">Belongs to the MIP/aquaporin (TC 1.A.8) family. AQP11/AQP12 subfamily.</text>
</comment>
<keyword evidence="10" id="KW-1185">Reference proteome</keyword>
<dbReference type="InterPro" id="IPR051883">
    <property type="entry name" value="AQP11/12_channel"/>
</dbReference>
<evidence type="ECO:0000256" key="6">
    <source>
        <dbReference type="ARBA" id="ARBA00022989"/>
    </source>
</evidence>
<organism evidence="9 10">
    <name type="scientific">Lepeophtheirus salmonis</name>
    <name type="common">Salmon louse</name>
    <name type="synonym">Caligus salmonis</name>
    <dbReference type="NCBI Taxonomy" id="72036"/>
    <lineage>
        <taxon>Eukaryota</taxon>
        <taxon>Metazoa</taxon>
        <taxon>Ecdysozoa</taxon>
        <taxon>Arthropoda</taxon>
        <taxon>Crustacea</taxon>
        <taxon>Multicrustacea</taxon>
        <taxon>Hexanauplia</taxon>
        <taxon>Copepoda</taxon>
        <taxon>Siphonostomatoida</taxon>
        <taxon>Caligidae</taxon>
        <taxon>Lepeophtheirus</taxon>
    </lineage>
</organism>
<feature type="transmembrane region" description="Helical" evidence="8">
    <location>
        <begin position="250"/>
        <end position="271"/>
    </location>
</feature>
<dbReference type="GO" id="GO:0005737">
    <property type="term" value="C:cytoplasm"/>
    <property type="evidence" value="ECO:0007669"/>
    <property type="project" value="TreeGrafter"/>
</dbReference>
<evidence type="ECO:0000313" key="10">
    <source>
        <dbReference type="Proteomes" id="UP000675881"/>
    </source>
</evidence>
<dbReference type="SUPFAM" id="SSF81338">
    <property type="entry name" value="Aquaporin-like"/>
    <property type="match status" value="1"/>
</dbReference>
<evidence type="ECO:0000256" key="1">
    <source>
        <dbReference type="ARBA" id="ARBA00004141"/>
    </source>
</evidence>
<evidence type="ECO:0000313" key="9">
    <source>
        <dbReference type="EMBL" id="CAF2918407.1"/>
    </source>
</evidence>
<feature type="transmembrane region" description="Helical" evidence="8">
    <location>
        <begin position="211"/>
        <end position="230"/>
    </location>
</feature>
<evidence type="ECO:0000256" key="4">
    <source>
        <dbReference type="ARBA" id="ARBA00022692"/>
    </source>
</evidence>
<feature type="transmembrane region" description="Helical" evidence="8">
    <location>
        <begin position="85"/>
        <end position="101"/>
    </location>
</feature>
<dbReference type="Proteomes" id="UP000675881">
    <property type="component" value="Chromosome 4"/>
</dbReference>
<protein>
    <recommendedName>
        <fullName evidence="8">Aquaporin</fullName>
    </recommendedName>
</protein>
<evidence type="ECO:0000256" key="2">
    <source>
        <dbReference type="ARBA" id="ARBA00005900"/>
    </source>
</evidence>
<reference evidence="9" key="1">
    <citation type="submission" date="2021-02" db="EMBL/GenBank/DDBJ databases">
        <authorList>
            <person name="Bekaert M."/>
        </authorList>
    </citation>
    <scope>NUCLEOTIDE SEQUENCE</scope>
    <source>
        <strain evidence="9">IoA-00</strain>
    </source>
</reference>
<keyword evidence="6 8" id="KW-1133">Transmembrane helix</keyword>
<dbReference type="GO" id="GO:0016020">
    <property type="term" value="C:membrane"/>
    <property type="evidence" value="ECO:0007669"/>
    <property type="project" value="UniProtKB-SubCell"/>
</dbReference>
<name>A0A7R8H886_LEPSM</name>
<keyword evidence="5" id="KW-0677">Repeat</keyword>
<gene>
    <name evidence="9" type="ORF">LSAA_8383</name>
</gene>
<dbReference type="InterPro" id="IPR023271">
    <property type="entry name" value="Aquaporin-like"/>
</dbReference>
<accession>A0A7R8H886</accession>
<comment type="subcellular location">
    <subcellularLocation>
        <location evidence="1">Membrane</location>
        <topology evidence="1">Multi-pass membrane protein</topology>
    </subcellularLocation>
</comment>
<evidence type="ECO:0000256" key="7">
    <source>
        <dbReference type="ARBA" id="ARBA00023136"/>
    </source>
</evidence>
<evidence type="ECO:0000256" key="8">
    <source>
        <dbReference type="PIRNR" id="PIRNR017529"/>
    </source>
</evidence>
<dbReference type="Gene3D" id="1.20.1080.10">
    <property type="entry name" value="Glycerol uptake facilitator protein"/>
    <property type="match status" value="1"/>
</dbReference>
<proteinExistence type="inferred from homology"/>
<dbReference type="AlphaFoldDB" id="A0A7R8H886"/>
<dbReference type="EMBL" id="HG994583">
    <property type="protein sequence ID" value="CAF2918407.1"/>
    <property type="molecule type" value="Genomic_DNA"/>
</dbReference>
<dbReference type="GO" id="GO:0015267">
    <property type="term" value="F:channel activity"/>
    <property type="evidence" value="ECO:0007669"/>
    <property type="project" value="TreeGrafter"/>
</dbReference>
<keyword evidence="4 8" id="KW-0812">Transmembrane</keyword>
<keyword evidence="7 8" id="KW-0472">Membrane</keyword>
<dbReference type="PANTHER" id="PTHR21191">
    <property type="entry name" value="AQUAPORIN"/>
    <property type="match status" value="1"/>
</dbReference>
<dbReference type="FunFam" id="1.20.1080.10:FF:000018">
    <property type="entry name" value="Aquaporin"/>
    <property type="match status" value="1"/>
</dbReference>
<evidence type="ECO:0000256" key="3">
    <source>
        <dbReference type="ARBA" id="ARBA00022448"/>
    </source>
</evidence>
<evidence type="ECO:0000256" key="5">
    <source>
        <dbReference type="ARBA" id="ARBA00022737"/>
    </source>
</evidence>
<dbReference type="PIRSF" id="PIRSF017529">
    <property type="entry name" value="Aquaporin_11/12"/>
    <property type="match status" value="1"/>
</dbReference>
<dbReference type="InterPro" id="IPR016697">
    <property type="entry name" value="Aquaporin_11/12"/>
</dbReference>
<feature type="transmembrane region" description="Helical" evidence="8">
    <location>
        <begin position="55"/>
        <end position="79"/>
    </location>
</feature>
<dbReference type="PANTHER" id="PTHR21191:SF16">
    <property type="entry name" value="AQUAPORIN"/>
    <property type="match status" value="1"/>
</dbReference>